<dbReference type="Pfam" id="PF07963">
    <property type="entry name" value="N_methyl"/>
    <property type="match status" value="1"/>
</dbReference>
<dbReference type="PANTHER" id="PTHR30093:SF2">
    <property type="entry name" value="TYPE II SECRETION SYSTEM PROTEIN H"/>
    <property type="match status" value="1"/>
</dbReference>
<dbReference type="Pfam" id="PF07596">
    <property type="entry name" value="SBP_bac_10"/>
    <property type="match status" value="1"/>
</dbReference>
<dbReference type="NCBIfam" id="TIGR02532">
    <property type="entry name" value="IV_pilin_GFxxxE"/>
    <property type="match status" value="1"/>
</dbReference>
<feature type="transmembrane region" description="Helical" evidence="1">
    <location>
        <begin position="21"/>
        <end position="44"/>
    </location>
</feature>
<dbReference type="EMBL" id="DSVQ01000015">
    <property type="protein sequence ID" value="HGT39931.1"/>
    <property type="molecule type" value="Genomic_DNA"/>
</dbReference>
<dbReference type="PROSITE" id="PS00409">
    <property type="entry name" value="PROKAR_NTER_METHYL"/>
    <property type="match status" value="1"/>
</dbReference>
<dbReference type="Gene3D" id="3.30.700.10">
    <property type="entry name" value="Glycoprotein, Type 4 Pilin"/>
    <property type="match status" value="1"/>
</dbReference>
<keyword evidence="1" id="KW-0472">Membrane</keyword>
<dbReference type="InterPro" id="IPR011453">
    <property type="entry name" value="DUF1559"/>
</dbReference>
<dbReference type="SUPFAM" id="SSF54523">
    <property type="entry name" value="Pili subunits"/>
    <property type="match status" value="1"/>
</dbReference>
<sequence>MPAHTTPTPQSNRKRCRARGFTLIELLVVIAIIAILIALLLPAVQQAREAARRTQCRNNLKQIGLAMHNYESTHGVLPPARLTRVTASGTDTKYIAWGVLILPFIDQAPLYNQYNTSWRWNDPGNQNVVSTVLAVYLCPSVPGGGRFDRNTAITPASPAVGTVTDGYSGGNARPAAAGDYGSVNRLDPQFFTRRGLADPGAYARNGLICRPSESPSTRLRDCTDGLSNTIMLTENAGAPVWYHAAGPGTTAQVTALGSAAPRVLTGTTILAEGTGWADPDKNMSVAGWVNGGSLLYAASSATPSGDYSLAPINGTNDSEPYGFHEGGVMVVMGDGSGRFISENIDMNVFGALCTRAGGETATLSD</sequence>
<organism evidence="3">
    <name type="scientific">Schlesneria paludicola</name>
    <dbReference type="NCBI Taxonomy" id="360056"/>
    <lineage>
        <taxon>Bacteria</taxon>
        <taxon>Pseudomonadati</taxon>
        <taxon>Planctomycetota</taxon>
        <taxon>Planctomycetia</taxon>
        <taxon>Planctomycetales</taxon>
        <taxon>Planctomycetaceae</taxon>
        <taxon>Schlesneria</taxon>
    </lineage>
</organism>
<proteinExistence type="predicted"/>
<dbReference type="InterPro" id="IPR027558">
    <property type="entry name" value="Pre_pil_HX9DG_C"/>
</dbReference>
<name>A0A7C4LRC1_9PLAN</name>
<dbReference type="AlphaFoldDB" id="A0A7C4LRC1"/>
<comment type="caution">
    <text evidence="3">The sequence shown here is derived from an EMBL/GenBank/DDBJ whole genome shotgun (WGS) entry which is preliminary data.</text>
</comment>
<protein>
    <submittedName>
        <fullName evidence="3">DUF1559 domain-containing protein</fullName>
    </submittedName>
</protein>
<dbReference type="InterPro" id="IPR012902">
    <property type="entry name" value="N_methyl_site"/>
</dbReference>
<accession>A0A7C4LRC1</accession>
<dbReference type="InterPro" id="IPR045584">
    <property type="entry name" value="Pilin-like"/>
</dbReference>
<evidence type="ECO:0000256" key="1">
    <source>
        <dbReference type="SAM" id="Phobius"/>
    </source>
</evidence>
<evidence type="ECO:0000313" key="3">
    <source>
        <dbReference type="EMBL" id="HGT39931.1"/>
    </source>
</evidence>
<keyword evidence="1" id="KW-0812">Transmembrane</keyword>
<dbReference type="PANTHER" id="PTHR30093">
    <property type="entry name" value="GENERAL SECRETION PATHWAY PROTEIN G"/>
    <property type="match status" value="1"/>
</dbReference>
<keyword evidence="1" id="KW-1133">Transmembrane helix</keyword>
<evidence type="ECO:0000259" key="2">
    <source>
        <dbReference type="Pfam" id="PF07596"/>
    </source>
</evidence>
<feature type="domain" description="DUF1559" evidence="2">
    <location>
        <begin position="45"/>
        <end position="346"/>
    </location>
</feature>
<gene>
    <name evidence="3" type="ORF">ENS64_11825</name>
</gene>
<reference evidence="3" key="1">
    <citation type="journal article" date="2020" name="mSystems">
        <title>Genome- and Community-Level Interaction Insights into Carbon Utilization and Element Cycling Functions of Hydrothermarchaeota in Hydrothermal Sediment.</title>
        <authorList>
            <person name="Zhou Z."/>
            <person name="Liu Y."/>
            <person name="Xu W."/>
            <person name="Pan J."/>
            <person name="Luo Z.H."/>
            <person name="Li M."/>
        </authorList>
    </citation>
    <scope>NUCLEOTIDE SEQUENCE [LARGE SCALE GENOMIC DNA]</scope>
    <source>
        <strain evidence="3">SpSt-508</strain>
    </source>
</reference>
<dbReference type="NCBIfam" id="TIGR04294">
    <property type="entry name" value="pre_pil_HX9DG"/>
    <property type="match status" value="1"/>
</dbReference>